<organism evidence="6 7">
    <name type="scientific">Piscibacillus salipiscarius</name>
    <dbReference type="NCBI Taxonomy" id="299480"/>
    <lineage>
        <taxon>Bacteria</taxon>
        <taxon>Bacillati</taxon>
        <taxon>Bacillota</taxon>
        <taxon>Bacilli</taxon>
        <taxon>Bacillales</taxon>
        <taxon>Bacillaceae</taxon>
        <taxon>Piscibacillus</taxon>
    </lineage>
</organism>
<dbReference type="RefSeq" id="WP_054754100.1">
    <property type="nucleotide sequence ID" value="NZ_JBHUMZ010000017.1"/>
</dbReference>
<proteinExistence type="inferred from homology"/>
<comment type="caution">
    <text evidence="6">The sequence shown here is derived from an EMBL/GenBank/DDBJ whole genome shotgun (WGS) entry which is preliminary data.</text>
</comment>
<reference evidence="7" key="1">
    <citation type="journal article" date="2019" name="Int. J. Syst. Evol. Microbiol.">
        <title>The Global Catalogue of Microorganisms (GCM) 10K type strain sequencing project: providing services to taxonomists for standard genome sequencing and annotation.</title>
        <authorList>
            <consortium name="The Broad Institute Genomics Platform"/>
            <consortium name="The Broad Institute Genome Sequencing Center for Infectious Disease"/>
            <person name="Wu L."/>
            <person name="Ma J."/>
        </authorList>
    </citation>
    <scope>NUCLEOTIDE SEQUENCE [LARGE SCALE GENOMIC DNA]</scope>
    <source>
        <strain evidence="7">TISTR 1571</strain>
    </source>
</reference>
<dbReference type="NCBIfam" id="TIGR01727">
    <property type="entry name" value="oligo_HPY"/>
    <property type="match status" value="1"/>
</dbReference>
<keyword evidence="2" id="KW-0813">Transport</keyword>
<dbReference type="PANTHER" id="PTHR43776:SF7">
    <property type="entry name" value="D,D-DIPEPTIDE TRANSPORT ATP-BINDING PROTEIN DDPF-RELATED"/>
    <property type="match status" value="1"/>
</dbReference>
<dbReference type="Gene3D" id="3.40.50.300">
    <property type="entry name" value="P-loop containing nucleotide triphosphate hydrolases"/>
    <property type="match status" value="1"/>
</dbReference>
<evidence type="ECO:0000313" key="6">
    <source>
        <dbReference type="EMBL" id="MFD2638503.1"/>
    </source>
</evidence>
<keyword evidence="4 6" id="KW-0067">ATP-binding</keyword>
<dbReference type="SMART" id="SM00382">
    <property type="entry name" value="AAA"/>
    <property type="match status" value="1"/>
</dbReference>
<dbReference type="InterPro" id="IPR013563">
    <property type="entry name" value="Oligopep_ABC_C"/>
</dbReference>
<dbReference type="Pfam" id="PF08352">
    <property type="entry name" value="oligo_HPY"/>
    <property type="match status" value="1"/>
</dbReference>
<accession>A0ABW5Q9C3</accession>
<name>A0ABW5Q9C3_9BACI</name>
<dbReference type="GO" id="GO:0005524">
    <property type="term" value="F:ATP binding"/>
    <property type="evidence" value="ECO:0007669"/>
    <property type="project" value="UniProtKB-KW"/>
</dbReference>
<dbReference type="InterPro" id="IPR027417">
    <property type="entry name" value="P-loop_NTPase"/>
</dbReference>
<comment type="similarity">
    <text evidence="1">Belongs to the ABC transporter superfamily.</text>
</comment>
<keyword evidence="3" id="KW-0547">Nucleotide-binding</keyword>
<evidence type="ECO:0000259" key="5">
    <source>
        <dbReference type="PROSITE" id="PS50893"/>
    </source>
</evidence>
<dbReference type="SUPFAM" id="SSF52540">
    <property type="entry name" value="P-loop containing nucleoside triphosphate hydrolases"/>
    <property type="match status" value="1"/>
</dbReference>
<dbReference type="Proteomes" id="UP001597452">
    <property type="component" value="Unassembled WGS sequence"/>
</dbReference>
<dbReference type="Pfam" id="PF00005">
    <property type="entry name" value="ABC_tran"/>
    <property type="match status" value="1"/>
</dbReference>
<dbReference type="InterPro" id="IPR017871">
    <property type="entry name" value="ABC_transporter-like_CS"/>
</dbReference>
<feature type="domain" description="ABC transporter" evidence="5">
    <location>
        <begin position="6"/>
        <end position="251"/>
    </location>
</feature>
<dbReference type="PROSITE" id="PS00211">
    <property type="entry name" value="ABC_TRANSPORTER_1"/>
    <property type="match status" value="1"/>
</dbReference>
<dbReference type="PANTHER" id="PTHR43776">
    <property type="entry name" value="TRANSPORT ATP-BINDING PROTEIN"/>
    <property type="match status" value="1"/>
</dbReference>
<dbReference type="InterPro" id="IPR003593">
    <property type="entry name" value="AAA+_ATPase"/>
</dbReference>
<dbReference type="InterPro" id="IPR050319">
    <property type="entry name" value="ABC_transp_ATP-bind"/>
</dbReference>
<keyword evidence="7" id="KW-1185">Reference proteome</keyword>
<evidence type="ECO:0000256" key="3">
    <source>
        <dbReference type="ARBA" id="ARBA00022741"/>
    </source>
</evidence>
<protein>
    <submittedName>
        <fullName evidence="6">ABC transporter ATP-binding protein</fullName>
    </submittedName>
</protein>
<evidence type="ECO:0000256" key="2">
    <source>
        <dbReference type="ARBA" id="ARBA00022448"/>
    </source>
</evidence>
<dbReference type="PROSITE" id="PS50893">
    <property type="entry name" value="ABC_TRANSPORTER_2"/>
    <property type="match status" value="1"/>
</dbReference>
<evidence type="ECO:0000313" key="7">
    <source>
        <dbReference type="Proteomes" id="UP001597452"/>
    </source>
</evidence>
<gene>
    <name evidence="6" type="ORF">ACFSW4_06490</name>
</gene>
<sequence length="336" mass="38235">MTKDLLRVENLKKYFKVGRNQTLKAVDDVTFSIKEGETFGVVGESGCGKSTAGRTILTLYEKTGGNVIYDDVNVHDIPEQERFKLFRDMQMIFQDPYASLNPRSTVKEIISEPMEVHGLYKNNKERLKKVYELLEEVGLNRDHANRYPHEFSGGQRQRIGIARALALEPKFIICDEPISALDVSVQAQIINLLERLQEEKGLTYLFIAHDLSMVRHISDRIAVMYLGHIVELTESKTLYDEPLHPYTNALLSAVPIPDPDIEENRSRIVLEGELPSPIDPPSGCVFRTRCPLAQDICAHKKPKLTEVEDGRHVACHLYDPDIYEMDSTQLTQMHNS</sequence>
<evidence type="ECO:0000256" key="1">
    <source>
        <dbReference type="ARBA" id="ARBA00005417"/>
    </source>
</evidence>
<evidence type="ECO:0000256" key="4">
    <source>
        <dbReference type="ARBA" id="ARBA00022840"/>
    </source>
</evidence>
<dbReference type="EMBL" id="JBHUMZ010000017">
    <property type="protein sequence ID" value="MFD2638503.1"/>
    <property type="molecule type" value="Genomic_DNA"/>
</dbReference>
<dbReference type="CDD" id="cd03257">
    <property type="entry name" value="ABC_NikE_OppD_transporters"/>
    <property type="match status" value="1"/>
</dbReference>
<dbReference type="InterPro" id="IPR003439">
    <property type="entry name" value="ABC_transporter-like_ATP-bd"/>
</dbReference>